<dbReference type="GO" id="GO:0000976">
    <property type="term" value="F:transcription cis-regulatory region binding"/>
    <property type="evidence" value="ECO:0007669"/>
    <property type="project" value="TreeGrafter"/>
</dbReference>
<keyword evidence="2 3" id="KW-0040">ANK repeat</keyword>
<proteinExistence type="predicted"/>
<sequence length="610" mass="69748">MSYQIPPSLSALPTELCYLIGDQPAIKSVDLASLARVNWRFYIIFTRYLRLAALRNRPNFTVQAARCGDLAGFEFAYERGAKLDVIHKLYLKGSQASILGTPQRKICWGTPLHFAVASGHINVVNWLLSKNVSIEAPGCLHCECFTEYDEVFDRKANKRVLVWTPLHYAICQGHTNVAHRLLNAGADVLCKVDPAPKRLHPGLRKIKRRYNDFFCDYTEALPRNDFRRKLLRTRAPRIEKKRYCLRGANHDVPAIHTAAAKDNRAIIRRLTHKMGVDIKNEAGSFGEYALYRSAHSTSVRVVRFLVALGKSDRIRTSVYPPLVIAFTFRHPALAVELMKHGAPVWEWYHKKMYWSLDLIRVPVALLTRLIDDWRRRDGYNERVGPEQIGLKRVAFLMAARETVETVPQQVSAECCLDILFEGFFQMCEDGDFDLESILEYIKITDLKISACRELPRRLTSLSLTINAATMALQVILRSCRRIYWKSHRTWNSSAPVVHFLLQNGAAVCSGLGFGEGDWGSDLPQRLNSNCDGLIEILRLLGRQGAYDDEVDWTRPNGLLHKYGYIVGYKTECSKNREIDLELREKIKNGTWSSLPRRARKILERFGPRSD</sequence>
<dbReference type="PANTHER" id="PTHR24193:SF121">
    <property type="entry name" value="ADA2A-CONTAINING COMPLEX COMPONENT 3, ISOFORM D"/>
    <property type="match status" value="1"/>
</dbReference>
<feature type="repeat" description="ANK" evidence="3">
    <location>
        <begin position="164"/>
        <end position="188"/>
    </location>
</feature>
<dbReference type="GO" id="GO:0005634">
    <property type="term" value="C:nucleus"/>
    <property type="evidence" value="ECO:0007669"/>
    <property type="project" value="TreeGrafter"/>
</dbReference>
<dbReference type="AlphaFoldDB" id="A0AAE0DEG2"/>
<dbReference type="PANTHER" id="PTHR24193">
    <property type="entry name" value="ANKYRIN REPEAT PROTEIN"/>
    <property type="match status" value="1"/>
</dbReference>
<dbReference type="Pfam" id="PF12796">
    <property type="entry name" value="Ank_2"/>
    <property type="match status" value="1"/>
</dbReference>
<dbReference type="InterPro" id="IPR002110">
    <property type="entry name" value="Ankyrin_rpt"/>
</dbReference>
<reference evidence="4" key="1">
    <citation type="submission" date="2023-02" db="EMBL/GenBank/DDBJ databases">
        <title>Colletotrichum kahawae CIFC_Que2 genome sequencing and assembly.</title>
        <authorList>
            <person name="Baroncelli R."/>
        </authorList>
    </citation>
    <scope>NUCLEOTIDE SEQUENCE</scope>
    <source>
        <strain evidence="4">CIFC_Que2</strain>
    </source>
</reference>
<dbReference type="SUPFAM" id="SSF48403">
    <property type="entry name" value="Ankyrin repeat"/>
    <property type="match status" value="1"/>
</dbReference>
<dbReference type="InterPro" id="IPR036770">
    <property type="entry name" value="Ankyrin_rpt-contain_sf"/>
</dbReference>
<keyword evidence="1" id="KW-0677">Repeat</keyword>
<feature type="repeat" description="ANK" evidence="3">
    <location>
        <begin position="110"/>
        <end position="139"/>
    </location>
</feature>
<protein>
    <submittedName>
        <fullName evidence="4">Ankyrin-like protein</fullName>
    </submittedName>
</protein>
<dbReference type="GO" id="GO:0045944">
    <property type="term" value="P:positive regulation of transcription by RNA polymerase II"/>
    <property type="evidence" value="ECO:0007669"/>
    <property type="project" value="TreeGrafter"/>
</dbReference>
<evidence type="ECO:0000256" key="1">
    <source>
        <dbReference type="ARBA" id="ARBA00022737"/>
    </source>
</evidence>
<evidence type="ECO:0000256" key="3">
    <source>
        <dbReference type="PROSITE-ProRule" id="PRU00023"/>
    </source>
</evidence>
<name>A0AAE0DEG2_COLKA</name>
<gene>
    <name evidence="4" type="ORF">CKAH01_03068</name>
</gene>
<organism evidence="4 5">
    <name type="scientific">Colletotrichum kahawae</name>
    <name type="common">Coffee berry disease fungus</name>
    <dbReference type="NCBI Taxonomy" id="34407"/>
    <lineage>
        <taxon>Eukaryota</taxon>
        <taxon>Fungi</taxon>
        <taxon>Dikarya</taxon>
        <taxon>Ascomycota</taxon>
        <taxon>Pezizomycotina</taxon>
        <taxon>Sordariomycetes</taxon>
        <taxon>Hypocreomycetidae</taxon>
        <taxon>Glomerellales</taxon>
        <taxon>Glomerellaceae</taxon>
        <taxon>Colletotrichum</taxon>
        <taxon>Colletotrichum gloeosporioides species complex</taxon>
    </lineage>
</organism>
<dbReference type="InterPro" id="IPR050663">
    <property type="entry name" value="Ankyrin-SOCS_Box"/>
</dbReference>
<keyword evidence="5" id="KW-1185">Reference proteome</keyword>
<dbReference type="Gene3D" id="1.25.40.20">
    <property type="entry name" value="Ankyrin repeat-containing domain"/>
    <property type="match status" value="2"/>
</dbReference>
<accession>A0AAE0DEG2</accession>
<dbReference type="PROSITE" id="PS50088">
    <property type="entry name" value="ANK_REPEAT"/>
    <property type="match status" value="2"/>
</dbReference>
<dbReference type="EMBL" id="VYYT01000002">
    <property type="protein sequence ID" value="KAK2779720.1"/>
    <property type="molecule type" value="Genomic_DNA"/>
</dbReference>
<comment type="caution">
    <text evidence="4">The sequence shown here is derived from an EMBL/GenBank/DDBJ whole genome shotgun (WGS) entry which is preliminary data.</text>
</comment>
<dbReference type="Proteomes" id="UP001281614">
    <property type="component" value="Unassembled WGS sequence"/>
</dbReference>
<dbReference type="PROSITE" id="PS50297">
    <property type="entry name" value="ANK_REP_REGION"/>
    <property type="match status" value="2"/>
</dbReference>
<dbReference type="SMART" id="SM00248">
    <property type="entry name" value="ANK"/>
    <property type="match status" value="4"/>
</dbReference>
<evidence type="ECO:0000313" key="5">
    <source>
        <dbReference type="Proteomes" id="UP001281614"/>
    </source>
</evidence>
<evidence type="ECO:0000313" key="4">
    <source>
        <dbReference type="EMBL" id="KAK2779720.1"/>
    </source>
</evidence>
<evidence type="ECO:0000256" key="2">
    <source>
        <dbReference type="ARBA" id="ARBA00023043"/>
    </source>
</evidence>